<dbReference type="InterPro" id="IPR000305">
    <property type="entry name" value="GIY-YIG_endonuc"/>
</dbReference>
<feature type="domain" description="GIY-YIG" evidence="2">
    <location>
        <begin position="3"/>
        <end position="78"/>
    </location>
</feature>
<protein>
    <submittedName>
        <fullName evidence="3">GIY-YIG nuclease family protein</fullName>
    </submittedName>
</protein>
<dbReference type="CDD" id="cd10456">
    <property type="entry name" value="GIY-YIG_UPF0213"/>
    <property type="match status" value="1"/>
</dbReference>
<evidence type="ECO:0000259" key="2">
    <source>
        <dbReference type="PROSITE" id="PS50164"/>
    </source>
</evidence>
<dbReference type="SMART" id="SM00465">
    <property type="entry name" value="GIYc"/>
    <property type="match status" value="1"/>
</dbReference>
<accession>A0A9X1X8J3</accession>
<dbReference type="PANTHER" id="PTHR34477:SF1">
    <property type="entry name" value="UPF0213 PROTEIN YHBQ"/>
    <property type="match status" value="1"/>
</dbReference>
<evidence type="ECO:0000256" key="1">
    <source>
        <dbReference type="ARBA" id="ARBA00007435"/>
    </source>
</evidence>
<proteinExistence type="inferred from homology"/>
<dbReference type="EMBL" id="JAIWJX010000002">
    <property type="protein sequence ID" value="MCK6255110.1"/>
    <property type="molecule type" value="Genomic_DNA"/>
</dbReference>
<dbReference type="PANTHER" id="PTHR34477">
    <property type="entry name" value="UPF0213 PROTEIN YHBQ"/>
    <property type="match status" value="1"/>
</dbReference>
<reference evidence="3" key="1">
    <citation type="submission" date="2021-09" db="EMBL/GenBank/DDBJ databases">
        <title>Genome analysis of Fictibacillus sp. KIGAM418 isolated from marine sediment.</title>
        <authorList>
            <person name="Seo M.-J."/>
            <person name="Cho E.-S."/>
            <person name="Hwang C.Y."/>
        </authorList>
    </citation>
    <scope>NUCLEOTIDE SEQUENCE</scope>
    <source>
        <strain evidence="3">KIGAM418</strain>
    </source>
</reference>
<comment type="similarity">
    <text evidence="1">Belongs to the UPF0213 family.</text>
</comment>
<evidence type="ECO:0000313" key="3">
    <source>
        <dbReference type="EMBL" id="MCK6255110.1"/>
    </source>
</evidence>
<dbReference type="Gene3D" id="3.40.1440.10">
    <property type="entry name" value="GIY-YIG endonuclease"/>
    <property type="match status" value="1"/>
</dbReference>
<gene>
    <name evidence="3" type="ORF">LCY76_00270</name>
</gene>
<dbReference type="InterPro" id="IPR050190">
    <property type="entry name" value="UPF0213_domain"/>
</dbReference>
<comment type="caution">
    <text evidence="3">The sequence shown here is derived from an EMBL/GenBank/DDBJ whole genome shotgun (WGS) entry which is preliminary data.</text>
</comment>
<dbReference type="PROSITE" id="PS50164">
    <property type="entry name" value="GIY_YIG"/>
    <property type="match status" value="1"/>
</dbReference>
<name>A0A9X1X8J3_9BACL</name>
<dbReference type="Pfam" id="PF01541">
    <property type="entry name" value="GIY-YIG"/>
    <property type="match status" value="1"/>
</dbReference>
<dbReference type="AlphaFoldDB" id="A0A9X1X8J3"/>
<dbReference type="Proteomes" id="UP001139011">
    <property type="component" value="Unassembled WGS sequence"/>
</dbReference>
<evidence type="ECO:0000313" key="4">
    <source>
        <dbReference type="Proteomes" id="UP001139011"/>
    </source>
</evidence>
<dbReference type="RefSeq" id="WP_248251026.1">
    <property type="nucleotide sequence ID" value="NZ_JAIWJX010000002.1"/>
</dbReference>
<dbReference type="InterPro" id="IPR035901">
    <property type="entry name" value="GIY-YIG_endonuc_sf"/>
</dbReference>
<sequence length="98" mass="11381">MENKFYVYILKCSDDTLYTGYTNNLEKRVLAHESGKGAKYTRGRAPLQLVFFADFPTKEDAMKAEYRIKRMTKKEKEHLIRKGGAVYHVAAEQLSERS</sequence>
<keyword evidence="4" id="KW-1185">Reference proteome</keyword>
<dbReference type="SUPFAM" id="SSF82771">
    <property type="entry name" value="GIY-YIG endonuclease"/>
    <property type="match status" value="1"/>
</dbReference>
<organism evidence="3 4">
    <name type="scientific">Fictibacillus marinisediminis</name>
    <dbReference type="NCBI Taxonomy" id="2878389"/>
    <lineage>
        <taxon>Bacteria</taxon>
        <taxon>Bacillati</taxon>
        <taxon>Bacillota</taxon>
        <taxon>Bacilli</taxon>
        <taxon>Bacillales</taxon>
        <taxon>Fictibacillaceae</taxon>
        <taxon>Fictibacillus</taxon>
    </lineage>
</organism>